<reference evidence="2 3" key="1">
    <citation type="submission" date="2019-03" db="EMBL/GenBank/DDBJ databases">
        <title>Genomics of glacier-inhabiting Cryobacterium strains.</title>
        <authorList>
            <person name="Liu Q."/>
            <person name="Xin Y.-H."/>
        </authorList>
    </citation>
    <scope>NUCLEOTIDE SEQUENCE [LARGE SCALE GENOMIC DNA]</scope>
    <source>
        <strain evidence="2 3">TMT1-51</strain>
    </source>
</reference>
<dbReference type="SUPFAM" id="SSF53955">
    <property type="entry name" value="Lysozyme-like"/>
    <property type="match status" value="1"/>
</dbReference>
<organism evidence="2 3">
    <name type="scientific">Cryobacterium cryoconiti</name>
    <dbReference type="NCBI Taxonomy" id="1259239"/>
    <lineage>
        <taxon>Bacteria</taxon>
        <taxon>Bacillati</taxon>
        <taxon>Actinomycetota</taxon>
        <taxon>Actinomycetes</taxon>
        <taxon>Micrococcales</taxon>
        <taxon>Microbacteriaceae</taxon>
        <taxon>Cryobacterium</taxon>
    </lineage>
</organism>
<dbReference type="Proteomes" id="UP000297472">
    <property type="component" value="Unassembled WGS sequence"/>
</dbReference>
<keyword evidence="3" id="KW-1185">Reference proteome</keyword>
<name>A0A4Y8K3X0_9MICO</name>
<evidence type="ECO:0000256" key="1">
    <source>
        <dbReference type="SAM" id="MobiDB-lite"/>
    </source>
</evidence>
<proteinExistence type="predicted"/>
<dbReference type="AlphaFoldDB" id="A0A4Y8K3X0"/>
<evidence type="ECO:0000313" key="3">
    <source>
        <dbReference type="Proteomes" id="UP000297472"/>
    </source>
</evidence>
<comment type="caution">
    <text evidence="2">The sequence shown here is derived from an EMBL/GenBank/DDBJ whole genome shotgun (WGS) entry which is preliminary data.</text>
</comment>
<evidence type="ECO:0008006" key="4">
    <source>
        <dbReference type="Google" id="ProtNLM"/>
    </source>
</evidence>
<evidence type="ECO:0000313" key="2">
    <source>
        <dbReference type="EMBL" id="TFD33238.1"/>
    </source>
</evidence>
<dbReference type="OrthoDB" id="9766277at2"/>
<gene>
    <name evidence="2" type="ORF">E3T49_02835</name>
</gene>
<accession>A0A4Y8K3X0</accession>
<dbReference type="RefSeq" id="WP_134423291.1">
    <property type="nucleotide sequence ID" value="NZ_SOHA01000005.1"/>
</dbReference>
<dbReference type="EMBL" id="SOHA01000005">
    <property type="protein sequence ID" value="TFD33238.1"/>
    <property type="molecule type" value="Genomic_DNA"/>
</dbReference>
<protein>
    <recommendedName>
        <fullName evidence="4">Phospholipase</fullName>
    </recommendedName>
</protein>
<sequence>MRFALPRSPLSPRRESGAHRKSTRSRKLLLGTGSALALAGLIVGVGAVAQASVDSSASIAATAQLSESTGLQHEQLSVYATIATKTAHQHAESTLSEAGEVIGSMADKVDSTPLATSVAALSDYKALETDAVIELTDQTQKATDAARTAVAEVDRVSAETAAAAAAESARVAAEAAAQEAAQAAAAESARAADAAVSAPAVAGGNSPAEAQATARAMASSQYGWGESEFSCLVQLWDKESGWSYTAYNPSGATGIPQALPGSKMATAGSDWATNATTQIAWGLGYIKAGYGSPCGAWAHSVANNWY</sequence>
<feature type="region of interest" description="Disordered" evidence="1">
    <location>
        <begin position="1"/>
        <end position="25"/>
    </location>
</feature>
<dbReference type="InterPro" id="IPR023346">
    <property type="entry name" value="Lysozyme-like_dom_sf"/>
</dbReference>